<dbReference type="RefSeq" id="WP_345717968.1">
    <property type="nucleotide sequence ID" value="NZ_BAABFP010000008.1"/>
</dbReference>
<dbReference type="EMBL" id="JBHSRD010000003">
    <property type="protein sequence ID" value="MFC6006481.1"/>
    <property type="molecule type" value="Genomic_DNA"/>
</dbReference>
<sequence>MRQVRVARVYESLRTAHLERFAVMAPATVLYHGTRYDYDLSVLPDGVPVPRQVSRPAAVRELLTGGYDVVELNEPLMTRRWPDLLAQLVAARLAPRRRALAVAYCIGLTDPADELAARLPRPLARLATRVVLGVLVRGFDRLAFGTQGCYDLVAGYVPHRVLARRAAVFPALPTACDCPPGEREPGTVLFVGAFSERKGVRQLLAGWEALGAGAQGLRLHLIGKGPLLEHVQHWAAGRDEVRVDVDPPRSLVHEALRRAHVLVLLSQRVGAWREQVGLPLVEGLGHGCEVVTTSETGLAGWLQAHGHEVLAPTAPASQVAQALARAAGSPRDAGQVLADLPTTDSRIAADRWLLRPPTGRGQETAMTGTSDVRATVLFAPGKGPQAWARRHAQSPVPGRWPYGLDGLEQGGAQVSAVELRPPSAAARLARRASAGRVSALRPATRVAGDLLCWDEQTAAQIHGTVRGERLLSGVIWVTDRLDRPEAAADVARTRDLLRGLDGLWTLSRPQVDVLAQWLGPDAPPVSFLRFGVDPDFYGFAPYQQAEPMVVSIGGDRDRDPRTLFAALEIVRSERPDVRVVVQSSSKEPAPEGIEVLAHVPHAQVAELYARASVVAVATRPNQHVSGMTVALEAMSTGRPVVISDTPGMDDYVDETTGRVVPVADPAAMAAQILALLADRGTAGTLGAAGRAAVEDRFTSTAMCRDLLGILAR</sequence>
<dbReference type="Gene3D" id="3.40.50.2000">
    <property type="entry name" value="Glycogen Phosphorylase B"/>
    <property type="match status" value="2"/>
</dbReference>
<comment type="caution">
    <text evidence="1">The sequence shown here is derived from an EMBL/GenBank/DDBJ whole genome shotgun (WGS) entry which is preliminary data.</text>
</comment>
<reference evidence="2" key="1">
    <citation type="journal article" date="2019" name="Int. J. Syst. Evol. Microbiol.">
        <title>The Global Catalogue of Microorganisms (GCM) 10K type strain sequencing project: providing services to taxonomists for standard genome sequencing and annotation.</title>
        <authorList>
            <consortium name="The Broad Institute Genomics Platform"/>
            <consortium name="The Broad Institute Genome Sequencing Center for Infectious Disease"/>
            <person name="Wu L."/>
            <person name="Ma J."/>
        </authorList>
    </citation>
    <scope>NUCLEOTIDE SEQUENCE [LARGE SCALE GENOMIC DNA]</scope>
    <source>
        <strain evidence="2">KACC 14249</strain>
    </source>
</reference>
<dbReference type="Proteomes" id="UP001596189">
    <property type="component" value="Unassembled WGS sequence"/>
</dbReference>
<keyword evidence="2" id="KW-1185">Reference proteome</keyword>
<evidence type="ECO:0000313" key="1">
    <source>
        <dbReference type="EMBL" id="MFC6006481.1"/>
    </source>
</evidence>
<organism evidence="1 2">
    <name type="scientific">Angustibacter luteus</name>
    <dbReference type="NCBI Taxonomy" id="658456"/>
    <lineage>
        <taxon>Bacteria</taxon>
        <taxon>Bacillati</taxon>
        <taxon>Actinomycetota</taxon>
        <taxon>Actinomycetes</taxon>
        <taxon>Kineosporiales</taxon>
        <taxon>Kineosporiaceae</taxon>
    </lineage>
</organism>
<name>A0ABW1JB52_9ACTN</name>
<dbReference type="PANTHER" id="PTHR12526">
    <property type="entry name" value="GLYCOSYLTRANSFERASE"/>
    <property type="match status" value="1"/>
</dbReference>
<protein>
    <submittedName>
        <fullName evidence="1">Glycosyltransferase</fullName>
    </submittedName>
</protein>
<gene>
    <name evidence="1" type="ORF">ACFQDO_04985</name>
</gene>
<dbReference type="PANTHER" id="PTHR12526:SF590">
    <property type="entry name" value="ALPHA-MALTOSE-1-PHOSPHATE SYNTHASE"/>
    <property type="match status" value="1"/>
</dbReference>
<dbReference type="Pfam" id="PF13692">
    <property type="entry name" value="Glyco_trans_1_4"/>
    <property type="match status" value="2"/>
</dbReference>
<proteinExistence type="predicted"/>
<dbReference type="CDD" id="cd03801">
    <property type="entry name" value="GT4_PimA-like"/>
    <property type="match status" value="1"/>
</dbReference>
<evidence type="ECO:0000313" key="2">
    <source>
        <dbReference type="Proteomes" id="UP001596189"/>
    </source>
</evidence>
<dbReference type="SUPFAM" id="SSF53756">
    <property type="entry name" value="UDP-Glycosyltransferase/glycogen phosphorylase"/>
    <property type="match status" value="2"/>
</dbReference>
<accession>A0ABW1JB52</accession>